<evidence type="ECO:0000313" key="3">
    <source>
        <dbReference type="Proteomes" id="UP000807769"/>
    </source>
</evidence>
<dbReference type="GeneID" id="64638215"/>
<comment type="caution">
    <text evidence="2">The sequence shown here is derived from an EMBL/GenBank/DDBJ whole genome shotgun (WGS) entry which is preliminary data.</text>
</comment>
<dbReference type="RefSeq" id="XP_041194973.1">
    <property type="nucleotide sequence ID" value="XM_041344199.1"/>
</dbReference>
<dbReference type="EMBL" id="JABBWG010000010">
    <property type="protein sequence ID" value="KAG1819296.1"/>
    <property type="molecule type" value="Genomic_DNA"/>
</dbReference>
<evidence type="ECO:0000256" key="1">
    <source>
        <dbReference type="SAM" id="SignalP"/>
    </source>
</evidence>
<dbReference type="AlphaFoldDB" id="A0A9P7EE81"/>
<feature type="signal peptide" evidence="1">
    <location>
        <begin position="1"/>
        <end position="17"/>
    </location>
</feature>
<keyword evidence="1" id="KW-0732">Signal</keyword>
<reference evidence="2" key="1">
    <citation type="journal article" date="2020" name="New Phytol.">
        <title>Comparative genomics reveals dynamic genome evolution in host specialist ectomycorrhizal fungi.</title>
        <authorList>
            <person name="Lofgren L.A."/>
            <person name="Nguyen N.H."/>
            <person name="Vilgalys R."/>
            <person name="Ruytinx J."/>
            <person name="Liao H.L."/>
            <person name="Branco S."/>
            <person name="Kuo A."/>
            <person name="LaButti K."/>
            <person name="Lipzen A."/>
            <person name="Andreopoulos W."/>
            <person name="Pangilinan J."/>
            <person name="Riley R."/>
            <person name="Hundley H."/>
            <person name="Na H."/>
            <person name="Barry K."/>
            <person name="Grigoriev I.V."/>
            <person name="Stajich J.E."/>
            <person name="Kennedy P.G."/>
        </authorList>
    </citation>
    <scope>NUCLEOTIDE SEQUENCE</scope>
    <source>
        <strain evidence="2">MN1</strain>
    </source>
</reference>
<feature type="chain" id="PRO_5040402782" description="Secreted protein" evidence="1">
    <location>
        <begin position="18"/>
        <end position="86"/>
    </location>
</feature>
<keyword evidence="3" id="KW-1185">Reference proteome</keyword>
<evidence type="ECO:0000313" key="2">
    <source>
        <dbReference type="EMBL" id="KAG1819296.1"/>
    </source>
</evidence>
<evidence type="ECO:0008006" key="4">
    <source>
        <dbReference type="Google" id="ProtNLM"/>
    </source>
</evidence>
<protein>
    <recommendedName>
        <fullName evidence="4">Secreted protein</fullName>
    </recommendedName>
</protein>
<dbReference type="Proteomes" id="UP000807769">
    <property type="component" value="Unassembled WGS sequence"/>
</dbReference>
<accession>A0A9P7EE81</accession>
<gene>
    <name evidence="2" type="ORF">BJ212DRAFT_84936</name>
</gene>
<sequence>MICILILALHLSPLNLSVNFAIPYSTLGLSKQRLRGRQSMPLLIVLHNVDYGLELHCSLSSSLSLCHVNQSGPLANCCVNFPIFTS</sequence>
<proteinExistence type="predicted"/>
<organism evidence="2 3">
    <name type="scientific">Suillus subaureus</name>
    <dbReference type="NCBI Taxonomy" id="48587"/>
    <lineage>
        <taxon>Eukaryota</taxon>
        <taxon>Fungi</taxon>
        <taxon>Dikarya</taxon>
        <taxon>Basidiomycota</taxon>
        <taxon>Agaricomycotina</taxon>
        <taxon>Agaricomycetes</taxon>
        <taxon>Agaricomycetidae</taxon>
        <taxon>Boletales</taxon>
        <taxon>Suillineae</taxon>
        <taxon>Suillaceae</taxon>
        <taxon>Suillus</taxon>
    </lineage>
</organism>
<name>A0A9P7EE81_9AGAM</name>